<organism evidence="5 6">
    <name type="scientific">Fusobacterium necrophorum subsp. funduliforme</name>
    <dbReference type="NCBI Taxonomy" id="143387"/>
    <lineage>
        <taxon>Bacteria</taxon>
        <taxon>Fusobacteriati</taxon>
        <taxon>Fusobacteriota</taxon>
        <taxon>Fusobacteriia</taxon>
        <taxon>Fusobacteriales</taxon>
        <taxon>Fusobacteriaceae</taxon>
        <taxon>Fusobacterium</taxon>
    </lineage>
</organism>
<dbReference type="PANTHER" id="PTHR30363">
    <property type="entry name" value="HTH-TYPE TRANSCRIPTIONAL REGULATOR SRLR-RELATED"/>
    <property type="match status" value="1"/>
</dbReference>
<dbReference type="PANTHER" id="PTHR30363:SF56">
    <property type="entry name" value="TRANSCRIPTIONAL REGULATOR, DEOR FAMILY"/>
    <property type="match status" value="1"/>
</dbReference>
<evidence type="ECO:0000256" key="1">
    <source>
        <dbReference type="ARBA" id="ARBA00023015"/>
    </source>
</evidence>
<dbReference type="InterPro" id="IPR014036">
    <property type="entry name" value="DeoR-like_C"/>
</dbReference>
<comment type="caution">
    <text evidence="5">The sequence shown here is derived from an EMBL/GenBank/DDBJ whole genome shotgun (WGS) entry which is preliminary data.</text>
</comment>
<dbReference type="RefSeq" id="WP_005959317.1">
    <property type="nucleotide sequence ID" value="NZ_CAXOUM010000025.1"/>
</dbReference>
<dbReference type="GO" id="GO:0003677">
    <property type="term" value="F:DNA binding"/>
    <property type="evidence" value="ECO:0007669"/>
    <property type="project" value="UniProtKB-KW"/>
</dbReference>
<evidence type="ECO:0000313" key="5">
    <source>
        <dbReference type="EMBL" id="KYL05388.1"/>
    </source>
</evidence>
<dbReference type="PROSITE" id="PS51000">
    <property type="entry name" value="HTH_DEOR_2"/>
    <property type="match status" value="1"/>
</dbReference>
<dbReference type="Gene3D" id="1.10.10.10">
    <property type="entry name" value="Winged helix-like DNA-binding domain superfamily/Winged helix DNA-binding domain"/>
    <property type="match status" value="1"/>
</dbReference>
<dbReference type="InterPro" id="IPR036388">
    <property type="entry name" value="WH-like_DNA-bd_sf"/>
</dbReference>
<feature type="domain" description="HTH deoR-type" evidence="4">
    <location>
        <begin position="3"/>
        <end position="58"/>
    </location>
</feature>
<keyword evidence="2" id="KW-0238">DNA-binding</keyword>
<proteinExistence type="predicted"/>
<dbReference type="SUPFAM" id="SSF46785">
    <property type="entry name" value="Winged helix' DNA-binding domain"/>
    <property type="match status" value="1"/>
</dbReference>
<dbReference type="AlphaFoldDB" id="A0A162J9K4"/>
<dbReference type="SUPFAM" id="SSF100950">
    <property type="entry name" value="NagB/RpiA/CoA transferase-like"/>
    <property type="match status" value="1"/>
</dbReference>
<dbReference type="InterPro" id="IPR018356">
    <property type="entry name" value="Tscrpt_reg_HTH_DeoR_CS"/>
</dbReference>
<reference evidence="5 6" key="1">
    <citation type="submission" date="2016-03" db="EMBL/GenBank/DDBJ databases">
        <title>Comparative genomics of human isolates of Fusobacterium necrophorum.</title>
        <authorList>
            <person name="Jensen A."/>
            <person name="Bank S."/>
            <person name="Andersen P.S."/>
            <person name="Kristensen L.H."/>
            <person name="Prag J."/>
        </authorList>
    </citation>
    <scope>NUCLEOTIDE SEQUENCE [LARGE SCALE GENOMIC DNA]</scope>
    <source>
        <strain evidence="5 6">LS_1264</strain>
    </source>
</reference>
<evidence type="ECO:0000256" key="3">
    <source>
        <dbReference type="ARBA" id="ARBA00023163"/>
    </source>
</evidence>
<dbReference type="Pfam" id="PF08220">
    <property type="entry name" value="HTH_DeoR"/>
    <property type="match status" value="1"/>
</dbReference>
<keyword evidence="3" id="KW-0804">Transcription</keyword>
<dbReference type="InterPro" id="IPR037171">
    <property type="entry name" value="NagB/RpiA_transferase-like"/>
</dbReference>
<name>A0A162J9K4_9FUSO</name>
<dbReference type="Pfam" id="PF00455">
    <property type="entry name" value="DeoRC"/>
    <property type="match status" value="1"/>
</dbReference>
<accession>A0A162J9K4</accession>
<sequence length="233" mass="26427">MLGIERQNYIIRLLEEKKFLRLSELVEQLRASEATIRRDLNTLERKGRLLRVHGGAKLLSKLIHEKGMSEKKNLHLQEKQKIAKLASKYLEDGQKIYLDAGSTVEALIPYLEEKKNIEIVTNGYSHLSHLLAKGIPTYLIAGRVKEKTQSLVGARAVLSLRDFYFDIAFLGANSMNEETFMTPDPEEAIVKESVVRKANKSYILADSSKWGQEPGIVFAGKEDVILITEEEEK</sequence>
<dbReference type="EMBL" id="LVEA01000001">
    <property type="protein sequence ID" value="KYL05388.1"/>
    <property type="molecule type" value="Genomic_DNA"/>
</dbReference>
<evidence type="ECO:0000256" key="2">
    <source>
        <dbReference type="ARBA" id="ARBA00023125"/>
    </source>
</evidence>
<dbReference type="Gene3D" id="3.40.50.1360">
    <property type="match status" value="1"/>
</dbReference>
<gene>
    <name evidence="5" type="ORF">A2J07_01230</name>
</gene>
<dbReference type="InterPro" id="IPR036390">
    <property type="entry name" value="WH_DNA-bd_sf"/>
</dbReference>
<dbReference type="eggNOG" id="COG1349">
    <property type="taxonomic scope" value="Bacteria"/>
</dbReference>
<dbReference type="GO" id="GO:0003700">
    <property type="term" value="F:DNA-binding transcription factor activity"/>
    <property type="evidence" value="ECO:0007669"/>
    <property type="project" value="InterPro"/>
</dbReference>
<dbReference type="SMART" id="SM00420">
    <property type="entry name" value="HTH_DEOR"/>
    <property type="match status" value="1"/>
</dbReference>
<dbReference type="KEGG" id="fnf:BSQ88_04305"/>
<keyword evidence="1" id="KW-0805">Transcription regulation</keyword>
<dbReference type="InterPro" id="IPR001034">
    <property type="entry name" value="DeoR_HTH"/>
</dbReference>
<evidence type="ECO:0000313" key="6">
    <source>
        <dbReference type="Proteomes" id="UP000075816"/>
    </source>
</evidence>
<dbReference type="SMART" id="SM01134">
    <property type="entry name" value="DeoRC"/>
    <property type="match status" value="1"/>
</dbReference>
<evidence type="ECO:0000259" key="4">
    <source>
        <dbReference type="PROSITE" id="PS51000"/>
    </source>
</evidence>
<dbReference type="PRINTS" id="PR00037">
    <property type="entry name" value="HTHLACR"/>
</dbReference>
<protein>
    <submittedName>
        <fullName evidence="5">Transcription-repair coupling factor</fullName>
    </submittedName>
</protein>
<dbReference type="PROSITE" id="PS00894">
    <property type="entry name" value="HTH_DEOR_1"/>
    <property type="match status" value="1"/>
</dbReference>
<dbReference type="Proteomes" id="UP000075816">
    <property type="component" value="Unassembled WGS sequence"/>
</dbReference>
<dbReference type="InterPro" id="IPR050313">
    <property type="entry name" value="Carb_Metab_HTH_regulators"/>
</dbReference>